<organism evidence="3 4">
    <name type="scientific">Araneus ventricosus</name>
    <name type="common">Orbweaver spider</name>
    <name type="synonym">Epeira ventricosa</name>
    <dbReference type="NCBI Taxonomy" id="182803"/>
    <lineage>
        <taxon>Eukaryota</taxon>
        <taxon>Metazoa</taxon>
        <taxon>Ecdysozoa</taxon>
        <taxon>Arthropoda</taxon>
        <taxon>Chelicerata</taxon>
        <taxon>Arachnida</taxon>
        <taxon>Araneae</taxon>
        <taxon>Araneomorphae</taxon>
        <taxon>Entelegynae</taxon>
        <taxon>Araneoidea</taxon>
        <taxon>Araneidae</taxon>
        <taxon>Araneus</taxon>
    </lineage>
</organism>
<dbReference type="InterPro" id="IPR050373">
    <property type="entry name" value="Fibrinogen_C-term_domain"/>
</dbReference>
<dbReference type="PROSITE" id="PS51406">
    <property type="entry name" value="FIBRINOGEN_C_2"/>
    <property type="match status" value="1"/>
</dbReference>
<dbReference type="CDD" id="cd00087">
    <property type="entry name" value="FReD"/>
    <property type="match status" value="1"/>
</dbReference>
<name>A0A4Y2DGU3_ARAVE</name>
<dbReference type="PANTHER" id="PTHR19143">
    <property type="entry name" value="FIBRINOGEN/TENASCIN/ANGIOPOEITIN"/>
    <property type="match status" value="1"/>
</dbReference>
<sequence>MASSNNYGRGKIYSSGSGHYMPLQIKKKPWHKFLFCLVFCLTASFSISTSELDAYVSSSSDRNSAISKLSTQNTACNVPYPKPADCEEVRRNGYNESGVYTVYPRNRLGLCSLTVFCDMDTMGGGWTVSYSKKRQSGKSDQFGHSDKEFWLGNDNIFILTHQDSYSALFEMENIQQQYVYALYDKFWIDDESHNYKLNIGGYSGNAGDSMHYHNGNFFSTRDHDNDRARDYHCAGDMSSGWWFDYCLSSNLNGIRFQGSYDSDFKGGIQWHSSVGSFRSLVATEIKIRPRNFCKSSEDVCSGAIPQKEFTIKTDFKTPLEESAQKESCITTKDLINTTVICIVSWYILKMLFKKILWLILTRTPVTEMVVRRF</sequence>
<proteinExistence type="predicted"/>
<evidence type="ECO:0000313" key="4">
    <source>
        <dbReference type="Proteomes" id="UP000499080"/>
    </source>
</evidence>
<keyword evidence="4" id="KW-1185">Reference proteome</keyword>
<evidence type="ECO:0000313" key="3">
    <source>
        <dbReference type="EMBL" id="GBM16000.1"/>
    </source>
</evidence>
<dbReference type="AlphaFoldDB" id="A0A4Y2DGU3"/>
<dbReference type="SUPFAM" id="SSF56496">
    <property type="entry name" value="Fibrinogen C-terminal domain-like"/>
    <property type="match status" value="1"/>
</dbReference>
<protein>
    <submittedName>
        <fullName evidence="3">Techylectin-5A</fullName>
    </submittedName>
</protein>
<dbReference type="OrthoDB" id="6145874at2759"/>
<dbReference type="GO" id="GO:0005615">
    <property type="term" value="C:extracellular space"/>
    <property type="evidence" value="ECO:0007669"/>
    <property type="project" value="TreeGrafter"/>
</dbReference>
<comment type="caution">
    <text evidence="3">The sequence shown here is derived from an EMBL/GenBank/DDBJ whole genome shotgun (WGS) entry which is preliminary data.</text>
</comment>
<dbReference type="InterPro" id="IPR020837">
    <property type="entry name" value="Fibrinogen_CS"/>
</dbReference>
<feature type="domain" description="Fibrinogen C-terminal" evidence="2">
    <location>
        <begin position="77"/>
        <end position="291"/>
    </location>
</feature>
<dbReference type="NCBIfam" id="NF040941">
    <property type="entry name" value="GGGWT_bact"/>
    <property type="match status" value="1"/>
</dbReference>
<accession>A0A4Y2DGU3</accession>
<dbReference type="EMBL" id="BGPR01000367">
    <property type="protein sequence ID" value="GBM16000.1"/>
    <property type="molecule type" value="Genomic_DNA"/>
</dbReference>
<keyword evidence="1" id="KW-1015">Disulfide bond</keyword>
<evidence type="ECO:0000259" key="2">
    <source>
        <dbReference type="PROSITE" id="PS51406"/>
    </source>
</evidence>
<gene>
    <name evidence="3" type="primary">TL5A_113</name>
    <name evidence="3" type="ORF">AVEN_108595_1</name>
</gene>
<dbReference type="InterPro" id="IPR002181">
    <property type="entry name" value="Fibrinogen_a/b/g_C_dom"/>
</dbReference>
<dbReference type="InterPro" id="IPR036056">
    <property type="entry name" value="Fibrinogen-like_C"/>
</dbReference>
<dbReference type="InterPro" id="IPR014716">
    <property type="entry name" value="Fibrinogen_a/b/g_C_1"/>
</dbReference>
<dbReference type="Gene3D" id="3.90.215.10">
    <property type="entry name" value="Gamma Fibrinogen, chain A, domain 1"/>
    <property type="match status" value="1"/>
</dbReference>
<evidence type="ECO:0000256" key="1">
    <source>
        <dbReference type="ARBA" id="ARBA00023157"/>
    </source>
</evidence>
<dbReference type="SMART" id="SM00186">
    <property type="entry name" value="FBG"/>
    <property type="match status" value="1"/>
</dbReference>
<dbReference type="PROSITE" id="PS00514">
    <property type="entry name" value="FIBRINOGEN_C_1"/>
    <property type="match status" value="1"/>
</dbReference>
<dbReference type="Proteomes" id="UP000499080">
    <property type="component" value="Unassembled WGS sequence"/>
</dbReference>
<reference evidence="3 4" key="1">
    <citation type="journal article" date="2019" name="Sci. Rep.">
        <title>Orb-weaving spider Araneus ventricosus genome elucidates the spidroin gene catalogue.</title>
        <authorList>
            <person name="Kono N."/>
            <person name="Nakamura H."/>
            <person name="Ohtoshi R."/>
            <person name="Moran D.A.P."/>
            <person name="Shinohara A."/>
            <person name="Yoshida Y."/>
            <person name="Fujiwara M."/>
            <person name="Mori M."/>
            <person name="Tomita M."/>
            <person name="Arakawa K."/>
        </authorList>
    </citation>
    <scope>NUCLEOTIDE SEQUENCE [LARGE SCALE GENOMIC DNA]</scope>
</reference>
<dbReference type="Pfam" id="PF00147">
    <property type="entry name" value="Fibrinogen_C"/>
    <property type="match status" value="1"/>
</dbReference>